<accession>A0A2T3KLQ7</accession>
<gene>
    <name evidence="1" type="ORF">C9J27_05700</name>
</gene>
<reference evidence="1 2" key="1">
    <citation type="submission" date="2018-01" db="EMBL/GenBank/DDBJ databases">
        <title>Whole genome sequencing of Histamine producing bacteria.</title>
        <authorList>
            <person name="Butler K."/>
        </authorList>
    </citation>
    <scope>NUCLEOTIDE SEQUENCE [LARGE SCALE GENOMIC DNA]</scope>
    <source>
        <strain evidence="1 2">FS-7.2</strain>
    </source>
</reference>
<sequence>MPYVNSTEFEVKDFASMKIQALDANIEEIMLFVGVNREDLEQEKIYHFGGDSFQISGNEVLLHVGDYVVKWKTGNCVIVSSFIFETFFKIKKTKKKEYPTLMPEEVVSWIESVEQFHSVNSLGSLSIDATIEEITEAFETDRYTLIGIGQSLIDAANHDAMIGE</sequence>
<dbReference type="RefSeq" id="WP_107289261.1">
    <property type="nucleotide sequence ID" value="NZ_PYNF01000003.1"/>
</dbReference>
<evidence type="ECO:0000313" key="1">
    <source>
        <dbReference type="EMBL" id="PSV00631.1"/>
    </source>
</evidence>
<protein>
    <submittedName>
        <fullName evidence="1">Uncharacterized protein</fullName>
    </submittedName>
</protein>
<name>A0A2T3KLQ7_9GAMM</name>
<dbReference type="EMBL" id="PYNF01000003">
    <property type="protein sequence ID" value="PSV00631.1"/>
    <property type="molecule type" value="Genomic_DNA"/>
</dbReference>
<dbReference type="AlphaFoldDB" id="A0A2T3KLQ7"/>
<dbReference type="Proteomes" id="UP000241426">
    <property type="component" value="Unassembled WGS sequence"/>
</dbReference>
<proteinExistence type="predicted"/>
<evidence type="ECO:0000313" key="2">
    <source>
        <dbReference type="Proteomes" id="UP000241426"/>
    </source>
</evidence>
<organism evidence="1 2">
    <name type="scientific">Photobacterium kishitanii</name>
    <dbReference type="NCBI Taxonomy" id="318456"/>
    <lineage>
        <taxon>Bacteria</taxon>
        <taxon>Pseudomonadati</taxon>
        <taxon>Pseudomonadota</taxon>
        <taxon>Gammaproteobacteria</taxon>
        <taxon>Vibrionales</taxon>
        <taxon>Vibrionaceae</taxon>
        <taxon>Photobacterium</taxon>
    </lineage>
</organism>
<comment type="caution">
    <text evidence="1">The sequence shown here is derived from an EMBL/GenBank/DDBJ whole genome shotgun (WGS) entry which is preliminary data.</text>
</comment>